<evidence type="ECO:0000313" key="11">
    <source>
        <dbReference type="EMBL" id="KYQ53053.1"/>
    </source>
</evidence>
<keyword evidence="8" id="KW-0472">Membrane</keyword>
<evidence type="ECO:0000256" key="9">
    <source>
        <dbReference type="SAM" id="SignalP"/>
    </source>
</evidence>
<evidence type="ECO:0000256" key="8">
    <source>
        <dbReference type="ARBA" id="ARBA00023136"/>
    </source>
</evidence>
<proteinExistence type="predicted"/>
<dbReference type="EMBL" id="KQ982649">
    <property type="protein sequence ID" value="KYQ53053.1"/>
    <property type="molecule type" value="Genomic_DNA"/>
</dbReference>
<keyword evidence="7" id="KW-1133">Transmembrane helix</keyword>
<dbReference type="SMART" id="SM00082">
    <property type="entry name" value="LRRCT"/>
    <property type="match status" value="1"/>
</dbReference>
<dbReference type="InterPro" id="IPR001611">
    <property type="entry name" value="Leu-rich_rpt"/>
</dbReference>
<keyword evidence="3" id="KW-0433">Leucine-rich repeat</keyword>
<dbReference type="STRING" id="64791.A0A151WYU6"/>
<dbReference type="AlphaFoldDB" id="A0A151WYU6"/>
<keyword evidence="2" id="KW-1003">Cell membrane</keyword>
<dbReference type="FunFam" id="3.80.10.10:FF:001438">
    <property type="entry name" value="Uncharacterized protein"/>
    <property type="match status" value="1"/>
</dbReference>
<dbReference type="SMART" id="SM00365">
    <property type="entry name" value="LRR_SD22"/>
    <property type="match status" value="7"/>
</dbReference>
<accession>A0A151WYU6</accession>
<dbReference type="InterPro" id="IPR050328">
    <property type="entry name" value="Dev_Immune_Receptor"/>
</dbReference>
<keyword evidence="5 9" id="KW-0732">Signal</keyword>
<gene>
    <name evidence="11" type="ORF">ALC60_07781</name>
</gene>
<dbReference type="GO" id="GO:0005886">
    <property type="term" value="C:plasma membrane"/>
    <property type="evidence" value="ECO:0007669"/>
    <property type="project" value="UniProtKB-SubCell"/>
</dbReference>
<dbReference type="SMART" id="SM00369">
    <property type="entry name" value="LRR_TYP"/>
    <property type="match status" value="19"/>
</dbReference>
<dbReference type="Gene3D" id="3.80.10.10">
    <property type="entry name" value="Ribonuclease Inhibitor"/>
    <property type="match status" value="7"/>
</dbReference>
<comment type="subcellular location">
    <subcellularLocation>
        <location evidence="1">Cell membrane</location>
    </subcellularLocation>
</comment>
<evidence type="ECO:0000256" key="4">
    <source>
        <dbReference type="ARBA" id="ARBA00022692"/>
    </source>
</evidence>
<evidence type="ECO:0000256" key="3">
    <source>
        <dbReference type="ARBA" id="ARBA00022614"/>
    </source>
</evidence>
<evidence type="ECO:0000256" key="6">
    <source>
        <dbReference type="ARBA" id="ARBA00022737"/>
    </source>
</evidence>
<dbReference type="PROSITE" id="PS51450">
    <property type="entry name" value="LRR"/>
    <property type="match status" value="8"/>
</dbReference>
<feature type="chain" id="PRO_5007591541" evidence="9">
    <location>
        <begin position="17"/>
        <end position="1047"/>
    </location>
</feature>
<dbReference type="PANTHER" id="PTHR24373">
    <property type="entry name" value="SLIT RELATED LEUCINE-RICH REPEAT NEURONAL PROTEIN"/>
    <property type="match status" value="1"/>
</dbReference>
<dbReference type="InterPro" id="IPR003591">
    <property type="entry name" value="Leu-rich_rpt_typical-subtyp"/>
</dbReference>
<dbReference type="InterPro" id="IPR032675">
    <property type="entry name" value="LRR_dom_sf"/>
</dbReference>
<name>A0A151WYU6_9HYME</name>
<dbReference type="Proteomes" id="UP000075809">
    <property type="component" value="Unassembled WGS sequence"/>
</dbReference>
<protein>
    <submittedName>
        <fullName evidence="11">Chaoptin</fullName>
    </submittedName>
</protein>
<organism evidence="11 12">
    <name type="scientific">Mycetomoellerius zeteki</name>
    <dbReference type="NCBI Taxonomy" id="64791"/>
    <lineage>
        <taxon>Eukaryota</taxon>
        <taxon>Metazoa</taxon>
        <taxon>Ecdysozoa</taxon>
        <taxon>Arthropoda</taxon>
        <taxon>Hexapoda</taxon>
        <taxon>Insecta</taxon>
        <taxon>Pterygota</taxon>
        <taxon>Neoptera</taxon>
        <taxon>Endopterygota</taxon>
        <taxon>Hymenoptera</taxon>
        <taxon>Apocrita</taxon>
        <taxon>Aculeata</taxon>
        <taxon>Formicoidea</taxon>
        <taxon>Formicidae</taxon>
        <taxon>Myrmicinae</taxon>
        <taxon>Mycetomoellerius</taxon>
    </lineage>
</organism>
<dbReference type="PANTHER" id="PTHR24373:SF275">
    <property type="entry name" value="TIR DOMAIN-CONTAINING PROTEIN"/>
    <property type="match status" value="1"/>
</dbReference>
<dbReference type="PRINTS" id="PR00019">
    <property type="entry name" value="LEURICHRPT"/>
</dbReference>
<reference evidence="11 12" key="1">
    <citation type="submission" date="2015-09" db="EMBL/GenBank/DDBJ databases">
        <title>Trachymyrmex zeteki WGS genome.</title>
        <authorList>
            <person name="Nygaard S."/>
            <person name="Hu H."/>
            <person name="Boomsma J."/>
            <person name="Zhang G."/>
        </authorList>
    </citation>
    <scope>NUCLEOTIDE SEQUENCE [LARGE SCALE GENOMIC DNA]</scope>
    <source>
        <strain evidence="11">Tzet28-1</strain>
        <tissue evidence="11">Whole body</tissue>
    </source>
</reference>
<sequence length="1047" mass="118917">MLSPLLLLGTVVSIMGGYVPPGPRFGCPKDAIYIYPCTCLRGSDRGLYIRCENTNLASLSIAFTNLGNEGMPIEELVLYKCNIVRFYGPALYPLDVRVLKFIDTPLRLIEEHSFLGVNRTLQELYVINSNLEKFPREALQILGNLSLLSITGHRISTLPGNSFGESAAAAKLEKLEISNGTLSSLPVEALTPLKKLKTLDLHGNKIKDLKRNQFKGLRDTEFLDISHNLIDKLDPSHLADLVKMGWCNISHNAIADLKRGTFARNSVLKVLNLSHNKIRKLDSNTFRGMRFLRRLYLSDNQIDDVGRGTFGSVTRIGTVDLSRNFIKKIDFQMFNQLQFAELIDVSENFVTIVEKLAFKDIYLAKVNLSHNEISKIESGAFENCANITLLDISHNKLENISKYSFDSASYAMELQLSYNLLTSLNQVNSNAQHDGAENLKCFPQSDTFRSTTDFSKAVRAPLLLNMSHNSLEKIKPSTFGPLPTLLELDMSYNQLNDVARGSLTRLASCRSLTVKNNRLTKIFQLPISLGHLDFSENLLEEIPSIDVWPTMNALLSLDLSRNRLGDNLQEGSFENLLTLRILNLQANNITKPPWQALGGLSSLQYLYLQDNYLTKLEKAAFGRLPIVFELNLANNKINNITSRAFEGLLQLLTLNLTNNNISYIPNGAFQGLVSLRTLDLSYNKLEKLDNKTHGLLDDCLSLERLNLSHNEISFITRKTLPNDPWIPYRLKEVDLSYNTMPVITFDFIAGAKKIQYLNLSHNNINEIRRYVIGNLTALQTLDLSYNDINDISEQDVFLPPLNLTNLHLSNNHLSHVPLDKILQLPNLKVFDLEENEIGVFDEKFMKIIQNGTVFKYSGNPMHCDCHMRPLKRWLKSQTQFPTEWSNVMCKSPNYLANKYISEVTEDLTNCGERDIQEEPELDITPDVKYRSIDYNTEDKSWKATWYVTSREDIGDFYVVIRESGSSKSMLEKDVVYSERSFKINDLKRSNTKYELCVLARDSEGNVKHYRNSQCQILNQHSSSTDSLRASLYFVIVAASFCTLMRFR</sequence>
<keyword evidence="6" id="KW-0677">Repeat</keyword>
<feature type="domain" description="LRRCT" evidence="10">
    <location>
        <begin position="859"/>
        <end position="911"/>
    </location>
</feature>
<dbReference type="SUPFAM" id="SSF52058">
    <property type="entry name" value="L domain-like"/>
    <property type="match status" value="4"/>
</dbReference>
<keyword evidence="4" id="KW-0812">Transmembrane</keyword>
<evidence type="ECO:0000256" key="5">
    <source>
        <dbReference type="ARBA" id="ARBA00022729"/>
    </source>
</evidence>
<evidence type="ECO:0000256" key="1">
    <source>
        <dbReference type="ARBA" id="ARBA00004236"/>
    </source>
</evidence>
<evidence type="ECO:0000313" key="12">
    <source>
        <dbReference type="Proteomes" id="UP000075809"/>
    </source>
</evidence>
<keyword evidence="12" id="KW-1185">Reference proteome</keyword>
<evidence type="ECO:0000259" key="10">
    <source>
        <dbReference type="SMART" id="SM00082"/>
    </source>
</evidence>
<evidence type="ECO:0000256" key="7">
    <source>
        <dbReference type="ARBA" id="ARBA00022989"/>
    </source>
</evidence>
<dbReference type="InterPro" id="IPR000483">
    <property type="entry name" value="Cys-rich_flank_reg_C"/>
</dbReference>
<evidence type="ECO:0000256" key="2">
    <source>
        <dbReference type="ARBA" id="ARBA00022475"/>
    </source>
</evidence>
<feature type="signal peptide" evidence="9">
    <location>
        <begin position="1"/>
        <end position="16"/>
    </location>
</feature>
<dbReference type="Pfam" id="PF13855">
    <property type="entry name" value="LRR_8"/>
    <property type="match status" value="8"/>
</dbReference>